<proteinExistence type="predicted"/>
<evidence type="ECO:0000313" key="3">
    <source>
        <dbReference type="Proteomes" id="UP001651158"/>
    </source>
</evidence>
<organism evidence="2 3">
    <name type="scientific">Taenia crassiceps</name>
    <dbReference type="NCBI Taxonomy" id="6207"/>
    <lineage>
        <taxon>Eukaryota</taxon>
        <taxon>Metazoa</taxon>
        <taxon>Spiralia</taxon>
        <taxon>Lophotrochozoa</taxon>
        <taxon>Platyhelminthes</taxon>
        <taxon>Cestoda</taxon>
        <taxon>Eucestoda</taxon>
        <taxon>Cyclophyllidea</taxon>
        <taxon>Taeniidae</taxon>
        <taxon>Taenia</taxon>
    </lineage>
</organism>
<feature type="compositionally biased region" description="Gly residues" evidence="1">
    <location>
        <begin position="21"/>
        <end position="39"/>
    </location>
</feature>
<name>A0ABR4QKV3_9CEST</name>
<gene>
    <name evidence="2" type="ORF">TcWFU_004558</name>
</gene>
<reference evidence="2 3" key="1">
    <citation type="journal article" date="2022" name="Front. Cell. Infect. Microbiol.">
        <title>The Genomes of Two Strains of Taenia crassiceps the Animal Model for the Study of Human Cysticercosis.</title>
        <authorList>
            <person name="Bobes R.J."/>
            <person name="Estrada K."/>
            <person name="Rios-Valencia D.G."/>
            <person name="Calderon-Gallegos A."/>
            <person name="de la Torre P."/>
            <person name="Carrero J.C."/>
            <person name="Sanchez-Flores A."/>
            <person name="Laclette J.P."/>
        </authorList>
    </citation>
    <scope>NUCLEOTIDE SEQUENCE [LARGE SCALE GENOMIC DNA]</scope>
    <source>
        <strain evidence="2">WFUcys</strain>
    </source>
</reference>
<accession>A0ABR4QKV3</accession>
<dbReference type="Proteomes" id="UP001651158">
    <property type="component" value="Unassembled WGS sequence"/>
</dbReference>
<evidence type="ECO:0000313" key="2">
    <source>
        <dbReference type="EMBL" id="KAL5110265.1"/>
    </source>
</evidence>
<evidence type="ECO:0000256" key="1">
    <source>
        <dbReference type="SAM" id="MobiDB-lite"/>
    </source>
</evidence>
<sequence>MYQEAGGGVGGMPGGMGGGGGGMPGGMAGGMGGDAGSGNRGPTIEEHMTTSKHFPILPSASSAVERVFEFDRSLNNQAPSVCRVPLSTFTDAPFGMLGHANVPMKSAIFFLTVKCIKAFGRQHRCSRWPHPTRLTGWCHRQHSRHTLHLIWRKQLKTEWLDELCVKQSLIGLVGKAR</sequence>
<protein>
    <submittedName>
        <fullName evidence="2">Uncharacterized protein</fullName>
    </submittedName>
</protein>
<keyword evidence="3" id="KW-1185">Reference proteome</keyword>
<dbReference type="EMBL" id="JAKROA010000002">
    <property type="protein sequence ID" value="KAL5110265.1"/>
    <property type="molecule type" value="Genomic_DNA"/>
</dbReference>
<comment type="caution">
    <text evidence="2">The sequence shown here is derived from an EMBL/GenBank/DDBJ whole genome shotgun (WGS) entry which is preliminary data.</text>
</comment>
<feature type="region of interest" description="Disordered" evidence="1">
    <location>
        <begin position="21"/>
        <end position="45"/>
    </location>
</feature>